<reference evidence="1 2" key="1">
    <citation type="journal article" date="2016" name="DNA Res.">
        <title>The draft genome of MD-2 pineapple using hybrid error correction of long reads.</title>
        <authorList>
            <person name="Redwan R.M."/>
            <person name="Saidin A."/>
            <person name="Kumar S.V."/>
        </authorList>
    </citation>
    <scope>NUCLEOTIDE SEQUENCE [LARGE SCALE GENOMIC DNA]</scope>
    <source>
        <strain evidence="2">cv. MD2</strain>
        <tissue evidence="1">Leaf</tissue>
    </source>
</reference>
<comment type="caution">
    <text evidence="1">The sequence shown here is derived from an EMBL/GenBank/DDBJ whole genome shotgun (WGS) entry which is preliminary data.</text>
</comment>
<dbReference type="STRING" id="4615.A0A199UXU4"/>
<dbReference type="Proteomes" id="UP000092600">
    <property type="component" value="Unassembled WGS sequence"/>
</dbReference>
<proteinExistence type="predicted"/>
<dbReference type="AlphaFoldDB" id="A0A199UXU4"/>
<name>A0A199UXU4_ANACO</name>
<evidence type="ECO:0008006" key="3">
    <source>
        <dbReference type="Google" id="ProtNLM"/>
    </source>
</evidence>
<evidence type="ECO:0000313" key="2">
    <source>
        <dbReference type="Proteomes" id="UP000092600"/>
    </source>
</evidence>
<feature type="non-terminal residue" evidence="1">
    <location>
        <position position="1"/>
    </location>
</feature>
<gene>
    <name evidence="1" type="ORF">ACMD2_24873</name>
</gene>
<organism evidence="1 2">
    <name type="scientific">Ananas comosus</name>
    <name type="common">Pineapple</name>
    <name type="synonym">Ananas ananas</name>
    <dbReference type="NCBI Taxonomy" id="4615"/>
    <lineage>
        <taxon>Eukaryota</taxon>
        <taxon>Viridiplantae</taxon>
        <taxon>Streptophyta</taxon>
        <taxon>Embryophyta</taxon>
        <taxon>Tracheophyta</taxon>
        <taxon>Spermatophyta</taxon>
        <taxon>Magnoliopsida</taxon>
        <taxon>Liliopsida</taxon>
        <taxon>Poales</taxon>
        <taxon>Bromeliaceae</taxon>
        <taxon>Bromelioideae</taxon>
        <taxon>Ananas</taxon>
    </lineage>
</organism>
<sequence>ALALFDLATSDAPAADLPGDLYNSLLAAASDSLAIARKVFDRMLERGVAFKDVGFGCFIGKLCRSEEDETATILKQKRSWGWRQRENEYKEFILSLVSESRIHEAKDIGEAIVLGDFQSRLMCLMH</sequence>
<dbReference type="EMBL" id="LSRQ01004341">
    <property type="protein sequence ID" value="OAY69608.1"/>
    <property type="molecule type" value="Genomic_DNA"/>
</dbReference>
<protein>
    <recommendedName>
        <fullName evidence="3">Pentatricopeptide repeat-containing protein</fullName>
    </recommendedName>
</protein>
<evidence type="ECO:0000313" key="1">
    <source>
        <dbReference type="EMBL" id="OAY69608.1"/>
    </source>
</evidence>
<accession>A0A199UXU4</accession>